<comment type="caution">
    <text evidence="3">The sequence shown here is derived from an EMBL/GenBank/DDBJ whole genome shotgun (WGS) entry which is preliminary data.</text>
</comment>
<reference evidence="3 4" key="1">
    <citation type="submission" date="2019-03" db="EMBL/GenBank/DDBJ databases">
        <title>Genomic Encyclopedia of Type Strains, Phase IV (KMG-IV): sequencing the most valuable type-strain genomes for metagenomic binning, comparative biology and taxonomic classification.</title>
        <authorList>
            <person name="Goeker M."/>
        </authorList>
    </citation>
    <scope>NUCLEOTIDE SEQUENCE [LARGE SCALE GENOMIC DNA]</scope>
    <source>
        <strain evidence="3 4">LX-B</strain>
    </source>
</reference>
<dbReference type="Gene3D" id="1.10.1790.10">
    <property type="entry name" value="PRD domain"/>
    <property type="match status" value="2"/>
</dbReference>
<evidence type="ECO:0000259" key="2">
    <source>
        <dbReference type="PROSITE" id="PS51372"/>
    </source>
</evidence>
<dbReference type="InterPro" id="IPR050661">
    <property type="entry name" value="BglG_antiterminators"/>
</dbReference>
<evidence type="ECO:0000256" key="1">
    <source>
        <dbReference type="ARBA" id="ARBA00022737"/>
    </source>
</evidence>
<keyword evidence="1" id="KW-0677">Repeat</keyword>
<dbReference type="InterPro" id="IPR004341">
    <property type="entry name" value="CAT_RNA-bd_dom"/>
</dbReference>
<protein>
    <submittedName>
        <fullName evidence="3">BglG family transcriptional antiterminator</fullName>
    </submittedName>
</protein>
<dbReference type="Proteomes" id="UP000295008">
    <property type="component" value="Unassembled WGS sequence"/>
</dbReference>
<name>A0A4R1RH39_HYDET</name>
<dbReference type="GO" id="GO:0003723">
    <property type="term" value="F:RNA binding"/>
    <property type="evidence" value="ECO:0007669"/>
    <property type="project" value="InterPro"/>
</dbReference>
<dbReference type="GO" id="GO:0006355">
    <property type="term" value="P:regulation of DNA-templated transcription"/>
    <property type="evidence" value="ECO:0007669"/>
    <property type="project" value="InterPro"/>
</dbReference>
<feature type="domain" description="PRD" evidence="2">
    <location>
        <begin position="72"/>
        <end position="177"/>
    </location>
</feature>
<evidence type="ECO:0000313" key="4">
    <source>
        <dbReference type="Proteomes" id="UP000295008"/>
    </source>
</evidence>
<feature type="domain" description="PRD" evidence="2">
    <location>
        <begin position="178"/>
        <end position="284"/>
    </location>
</feature>
<proteinExistence type="predicted"/>
<dbReference type="AlphaFoldDB" id="A0A4R1RH39"/>
<sequence>MPEAGHGYEVVKVFNNNVLLAKHHGAEKILIKKGLGFGRRTGDRIDEATVFDKIFGMESHETSAKFDQLMEAVDPDLIGLCEEVLCMISTEIDDPVNAETHIRLIDHIAFTIYRLRRNDQIENPFIVEIETLYSREYAIARKAVAMLSEALKLEIPESEIGFIALHIHSLRNNGKLSNTIKCASICNSALELIESELRLSIDRKSIDYVRFISHIRFAVERITKNIPIRNDLLSSIKRTYKASYKLAQGISGLMAEELRLKVPDAETGYIALHIERLKNVATGLTNI</sequence>
<dbReference type="SMART" id="SM01061">
    <property type="entry name" value="CAT_RBD"/>
    <property type="match status" value="1"/>
</dbReference>
<dbReference type="Gene3D" id="2.30.24.10">
    <property type="entry name" value="CAT RNA-binding domain"/>
    <property type="match status" value="1"/>
</dbReference>
<accession>A0A4R1RH39</accession>
<dbReference type="PANTHER" id="PTHR30185">
    <property type="entry name" value="CRYPTIC BETA-GLUCOSIDE BGL OPERON ANTITERMINATOR"/>
    <property type="match status" value="1"/>
</dbReference>
<dbReference type="PROSITE" id="PS51372">
    <property type="entry name" value="PRD_2"/>
    <property type="match status" value="2"/>
</dbReference>
<dbReference type="InterPro" id="IPR011608">
    <property type="entry name" value="PRD"/>
</dbReference>
<dbReference type="Pfam" id="PF03123">
    <property type="entry name" value="CAT_RBD"/>
    <property type="match status" value="1"/>
</dbReference>
<organism evidence="3 4">
    <name type="scientific">Hydrogenispora ethanolica</name>
    <dbReference type="NCBI Taxonomy" id="1082276"/>
    <lineage>
        <taxon>Bacteria</taxon>
        <taxon>Bacillati</taxon>
        <taxon>Bacillota</taxon>
        <taxon>Hydrogenispora</taxon>
    </lineage>
</organism>
<dbReference type="Pfam" id="PF00874">
    <property type="entry name" value="PRD"/>
    <property type="match status" value="2"/>
</dbReference>
<dbReference type="PANTHER" id="PTHR30185:SF16">
    <property type="entry name" value="PROTEIN GLCT"/>
    <property type="match status" value="1"/>
</dbReference>
<gene>
    <name evidence="3" type="ORF">EDC14_101789</name>
</gene>
<dbReference type="EMBL" id="SLUN01000017">
    <property type="protein sequence ID" value="TCL65341.1"/>
    <property type="molecule type" value="Genomic_DNA"/>
</dbReference>
<dbReference type="InterPro" id="IPR036650">
    <property type="entry name" value="CAT_RNA-bd_dom_sf"/>
</dbReference>
<dbReference type="SUPFAM" id="SSF50151">
    <property type="entry name" value="SacY-like RNA-binding domain"/>
    <property type="match status" value="1"/>
</dbReference>
<dbReference type="InterPro" id="IPR036634">
    <property type="entry name" value="PRD_sf"/>
</dbReference>
<dbReference type="SUPFAM" id="SSF63520">
    <property type="entry name" value="PTS-regulatory domain, PRD"/>
    <property type="match status" value="2"/>
</dbReference>
<keyword evidence="4" id="KW-1185">Reference proteome</keyword>
<evidence type="ECO:0000313" key="3">
    <source>
        <dbReference type="EMBL" id="TCL65341.1"/>
    </source>
</evidence>